<protein>
    <recommendedName>
        <fullName evidence="2">DUF7931 domain-containing protein</fullName>
    </recommendedName>
</protein>
<evidence type="ECO:0000313" key="3">
    <source>
        <dbReference type="EMBL" id="MCP1726791.1"/>
    </source>
</evidence>
<dbReference type="Proteomes" id="UP001523550">
    <property type="component" value="Unassembled WGS sequence"/>
</dbReference>
<dbReference type="Pfam" id="PF25559">
    <property type="entry name" value="DUF7931"/>
    <property type="match status" value="1"/>
</dbReference>
<feature type="region of interest" description="Disordered" evidence="1">
    <location>
        <begin position="1"/>
        <end position="20"/>
    </location>
</feature>
<evidence type="ECO:0000256" key="1">
    <source>
        <dbReference type="SAM" id="MobiDB-lite"/>
    </source>
</evidence>
<proteinExistence type="predicted"/>
<gene>
    <name evidence="3" type="ORF">J2T60_000756</name>
</gene>
<reference evidence="3 4" key="1">
    <citation type="submission" date="2022-03" db="EMBL/GenBank/DDBJ databases">
        <title>Genomic Encyclopedia of Type Strains, Phase III (KMG-III): the genomes of soil and plant-associated and newly described type strains.</title>
        <authorList>
            <person name="Whitman W."/>
        </authorList>
    </citation>
    <scope>NUCLEOTIDE SEQUENCE [LARGE SCALE GENOMIC DNA]</scope>
    <source>
        <strain evidence="3 4">BSker1</strain>
    </source>
</reference>
<evidence type="ECO:0000259" key="2">
    <source>
        <dbReference type="Pfam" id="PF25559"/>
    </source>
</evidence>
<dbReference type="RefSeq" id="WP_253445648.1">
    <property type="nucleotide sequence ID" value="NZ_JALJYF010000001.1"/>
</dbReference>
<comment type="caution">
    <text evidence="3">The sequence shown here is derived from an EMBL/GenBank/DDBJ whole genome shotgun (WGS) entry which is preliminary data.</text>
</comment>
<accession>A0ABT1G667</accession>
<dbReference type="EMBL" id="JALJYF010000001">
    <property type="protein sequence ID" value="MCP1726791.1"/>
    <property type="molecule type" value="Genomic_DNA"/>
</dbReference>
<keyword evidence="4" id="KW-1185">Reference proteome</keyword>
<dbReference type="InterPro" id="IPR057691">
    <property type="entry name" value="DUF7931"/>
</dbReference>
<organism evidence="3 4">
    <name type="scientific">Natronospira proteinivora</name>
    <dbReference type="NCBI Taxonomy" id="1807133"/>
    <lineage>
        <taxon>Bacteria</taxon>
        <taxon>Pseudomonadati</taxon>
        <taxon>Pseudomonadota</taxon>
        <taxon>Gammaproteobacteria</taxon>
        <taxon>Natronospirales</taxon>
        <taxon>Natronospiraceae</taxon>
        <taxon>Natronospira</taxon>
    </lineage>
</organism>
<sequence length="165" mass="19247">MSEETQDAESQPLESRDDSRQAAATLAGLVRRELIIFSHNLEPPVLDHAEIIDPLRQFVVASRHTRIRVLTVDPVRALRDGHGLVRLAQRLPTHIQMHRPHEDDADARDTFIVADETAYLYRTLADRYEGRWSEYDPVRARQLRKRFDALWERSKPESEFRRLGV</sequence>
<name>A0ABT1G667_9GAMM</name>
<feature type="domain" description="DUF7931" evidence="2">
    <location>
        <begin position="16"/>
        <end position="163"/>
    </location>
</feature>
<evidence type="ECO:0000313" key="4">
    <source>
        <dbReference type="Proteomes" id="UP001523550"/>
    </source>
</evidence>